<dbReference type="Pfam" id="PF08568">
    <property type="entry name" value="Kinetochor_Ybp2"/>
    <property type="match status" value="1"/>
</dbReference>
<evidence type="ECO:0000313" key="2">
    <source>
        <dbReference type="EMBL" id="PYH98478.1"/>
    </source>
</evidence>
<organism evidence="2 3">
    <name type="scientific">Aspergillus ellipticus CBS 707.79</name>
    <dbReference type="NCBI Taxonomy" id="1448320"/>
    <lineage>
        <taxon>Eukaryota</taxon>
        <taxon>Fungi</taxon>
        <taxon>Dikarya</taxon>
        <taxon>Ascomycota</taxon>
        <taxon>Pezizomycotina</taxon>
        <taxon>Eurotiomycetes</taxon>
        <taxon>Eurotiomycetidae</taxon>
        <taxon>Eurotiales</taxon>
        <taxon>Aspergillaceae</taxon>
        <taxon>Aspergillus</taxon>
        <taxon>Aspergillus subgen. Circumdati</taxon>
    </lineage>
</organism>
<evidence type="ECO:0000313" key="3">
    <source>
        <dbReference type="Proteomes" id="UP000247810"/>
    </source>
</evidence>
<name>A0A319ECH0_9EURO</name>
<protein>
    <submittedName>
        <fullName evidence="2">DUF1760-domain-containing protein</fullName>
    </submittedName>
</protein>
<reference evidence="2 3" key="1">
    <citation type="submission" date="2018-02" db="EMBL/GenBank/DDBJ databases">
        <title>The genomes of Aspergillus section Nigri reveals drivers in fungal speciation.</title>
        <authorList>
            <consortium name="DOE Joint Genome Institute"/>
            <person name="Vesth T.C."/>
            <person name="Nybo J."/>
            <person name="Theobald S."/>
            <person name="Brandl J."/>
            <person name="Frisvad J.C."/>
            <person name="Nielsen K.F."/>
            <person name="Lyhne E.K."/>
            <person name="Kogle M.E."/>
            <person name="Kuo A."/>
            <person name="Riley R."/>
            <person name="Clum A."/>
            <person name="Nolan M."/>
            <person name="Lipzen A."/>
            <person name="Salamov A."/>
            <person name="Henrissat B."/>
            <person name="Wiebenga A."/>
            <person name="De vries R.P."/>
            <person name="Grigoriev I.V."/>
            <person name="Mortensen U.H."/>
            <person name="Andersen M.R."/>
            <person name="Baker S.E."/>
        </authorList>
    </citation>
    <scope>NUCLEOTIDE SEQUENCE [LARGE SCALE GENOMIC DNA]</scope>
    <source>
        <strain evidence="2 3">CBS 707.79</strain>
    </source>
</reference>
<dbReference type="InterPro" id="IPR040347">
    <property type="entry name" value="YBP1/2"/>
</dbReference>
<feature type="compositionally biased region" description="Acidic residues" evidence="1">
    <location>
        <begin position="94"/>
        <end position="109"/>
    </location>
</feature>
<dbReference type="STRING" id="1448320.A0A319ECH0"/>
<accession>A0A319ECH0</accession>
<dbReference type="PANTHER" id="PTHR28020">
    <property type="entry name" value="YAP1-BINDING PROTEIN 1-RELATED"/>
    <property type="match status" value="1"/>
</dbReference>
<dbReference type="PANTHER" id="PTHR28020:SF1">
    <property type="entry name" value="YAP1-BINDING PROTEIN 1-RELATED"/>
    <property type="match status" value="1"/>
</dbReference>
<dbReference type="GO" id="GO:0034599">
    <property type="term" value="P:cellular response to oxidative stress"/>
    <property type="evidence" value="ECO:0007669"/>
    <property type="project" value="InterPro"/>
</dbReference>
<dbReference type="VEuPathDB" id="FungiDB:BO71DRAFT_344972"/>
<dbReference type="Proteomes" id="UP000247810">
    <property type="component" value="Unassembled WGS sequence"/>
</dbReference>
<dbReference type="EMBL" id="KZ825811">
    <property type="protein sequence ID" value="PYH98478.1"/>
    <property type="molecule type" value="Genomic_DNA"/>
</dbReference>
<dbReference type="GO" id="GO:0005737">
    <property type="term" value="C:cytoplasm"/>
    <property type="evidence" value="ECO:0007669"/>
    <property type="project" value="TreeGrafter"/>
</dbReference>
<sequence length="684" mass="75867">MAEEDPLILALPPATDYLTYLTLLEYQLTPARLPLLHSLLQDETLTTNIGWDLVKLLLPMLPQSLDCLHDIARLGNPREVILRVSDALMQLQPVDEDDESDADTAETPEPESSAHAEASSQDVTGGKDGPSDPEKSALPRHVLQFNTLVAMLSVLHSRIQTKSPSRFLATSLQAVLEAYTLMSTNETTIALLEFFRDVSPSKRPAPPPRAASESSLQRLSEASAPDPEAEVQSPSPASDAESVLVKRFLQFGLIEVLKSYLLSFSGPSDPGMSWTIRLQEKLQPATRMIKQQTQTDLFANNKELKERDMIIAKITALSRDFGLDDKQLLEIVLQSPGEHPLPLDFEEPPRKAEEIPLERHGSLLLLAARAAMAEVFSSGQVTPITIFPDLTRIFQNYVGDYNSPDEVSFGQPQVLLDSLLTLTVFSMQQKSETLPSEKEFISFVLTLTACTARQNYSTVRRIPGTIIQNHPSETTRFRLIRTVLEDDRFQPVKDSAIGWLKNGILDAAKPSQPEGTPSESSIFLNPHYFSVVFPSLFNSSELFMNVSSDLAASWIKFSQTLTPSIHSALSLYYILVSTPHLRKQLQLEKTYVYFRNRFLEPLKSLCHAFEADLKENGGDGKIEAAVGENLCQVGMARSVGLVSHMLEQVEDAVGEAFVLNDSELPEPSADDIARVDTIRRETSP</sequence>
<dbReference type="AlphaFoldDB" id="A0A319ECH0"/>
<feature type="region of interest" description="Disordered" evidence="1">
    <location>
        <begin position="664"/>
        <end position="684"/>
    </location>
</feature>
<feature type="compositionally biased region" description="Low complexity" evidence="1">
    <location>
        <begin position="110"/>
        <end position="120"/>
    </location>
</feature>
<keyword evidence="3" id="KW-1185">Reference proteome</keyword>
<proteinExistence type="predicted"/>
<evidence type="ECO:0000256" key="1">
    <source>
        <dbReference type="SAM" id="MobiDB-lite"/>
    </source>
</evidence>
<feature type="compositionally biased region" description="Basic and acidic residues" evidence="1">
    <location>
        <begin position="671"/>
        <end position="684"/>
    </location>
</feature>
<dbReference type="InterPro" id="IPR013877">
    <property type="entry name" value="YAP-bd/ALF4/Glomulin"/>
</dbReference>
<gene>
    <name evidence="2" type="ORF">BO71DRAFT_344972</name>
</gene>
<feature type="region of interest" description="Disordered" evidence="1">
    <location>
        <begin position="94"/>
        <end position="137"/>
    </location>
</feature>
<dbReference type="OrthoDB" id="5396786at2759"/>
<feature type="region of interest" description="Disordered" evidence="1">
    <location>
        <begin position="200"/>
        <end position="237"/>
    </location>
</feature>